<evidence type="ECO:0000313" key="2">
    <source>
        <dbReference type="EMBL" id="SJM49239.1"/>
    </source>
</evidence>
<accession>A0A1R4EZZ4</accession>
<feature type="region of interest" description="Disordered" evidence="1">
    <location>
        <begin position="1"/>
        <end position="87"/>
    </location>
</feature>
<gene>
    <name evidence="2" type="ORF">CZ674_01885</name>
</gene>
<name>A0A1R4EZZ4_9MICO</name>
<keyword evidence="3" id="KW-1185">Reference proteome</keyword>
<proteinExistence type="predicted"/>
<organism evidence="2 3">
    <name type="scientific">Agrococcus casei LMG 22410</name>
    <dbReference type="NCBI Taxonomy" id="1255656"/>
    <lineage>
        <taxon>Bacteria</taxon>
        <taxon>Bacillati</taxon>
        <taxon>Actinomycetota</taxon>
        <taxon>Actinomycetes</taxon>
        <taxon>Micrococcales</taxon>
        <taxon>Microbacteriaceae</taxon>
        <taxon>Agrococcus</taxon>
    </lineage>
</organism>
<feature type="compositionally biased region" description="Basic and acidic residues" evidence="1">
    <location>
        <begin position="57"/>
        <end position="82"/>
    </location>
</feature>
<evidence type="ECO:0000256" key="1">
    <source>
        <dbReference type="SAM" id="MobiDB-lite"/>
    </source>
</evidence>
<reference evidence="2 3" key="1">
    <citation type="submission" date="2017-02" db="EMBL/GenBank/DDBJ databases">
        <authorList>
            <person name="Peterson S.W."/>
        </authorList>
    </citation>
    <scope>NUCLEOTIDE SEQUENCE [LARGE SCALE GENOMIC DNA]</scope>
    <source>
        <strain evidence="2 3">LMG 22410</strain>
    </source>
</reference>
<evidence type="ECO:0000313" key="3">
    <source>
        <dbReference type="Proteomes" id="UP000195787"/>
    </source>
</evidence>
<protein>
    <submittedName>
        <fullName evidence="2">Uncharacterized protein</fullName>
    </submittedName>
</protein>
<dbReference type="AlphaFoldDB" id="A0A1R4EZZ4"/>
<dbReference type="EMBL" id="FUHU01000009">
    <property type="protein sequence ID" value="SJM49239.1"/>
    <property type="molecule type" value="Genomic_DNA"/>
</dbReference>
<sequence length="195" mass="21181">MPRHPQPCRDAGHGEMVDDDPGESPSQSTAGDLRPRRRSPRGVFPPSPPAVITPEPAHPEQERRGPVAERRVREPPDDRVPDHPFGTAFPAPRVWLGDAALDHRALRLESLADGLKAEFVEAAESGQARCGEGSVEQRRGLSDGQLRNFHPGRPRHLSGDRRAAPTYTLNCEEPFWLFADEGVAAECGVGASVPG</sequence>
<dbReference type="Proteomes" id="UP000195787">
    <property type="component" value="Unassembled WGS sequence"/>
</dbReference>